<evidence type="ECO:0000313" key="3">
    <source>
        <dbReference type="Proteomes" id="UP000689195"/>
    </source>
</evidence>
<dbReference type="OrthoDB" id="25767at2759"/>
<dbReference type="PANTHER" id="PTHR11142">
    <property type="entry name" value="PSEUDOURIDYLATE SYNTHASE"/>
    <property type="match status" value="1"/>
</dbReference>
<dbReference type="GO" id="GO:1990481">
    <property type="term" value="P:mRNA pseudouridine synthesis"/>
    <property type="evidence" value="ECO:0007669"/>
    <property type="project" value="TreeGrafter"/>
</dbReference>
<organism evidence="2 3">
    <name type="scientific">Paramecium pentaurelia</name>
    <dbReference type="NCBI Taxonomy" id="43138"/>
    <lineage>
        <taxon>Eukaryota</taxon>
        <taxon>Sar</taxon>
        <taxon>Alveolata</taxon>
        <taxon>Ciliophora</taxon>
        <taxon>Intramacronucleata</taxon>
        <taxon>Oligohymenophorea</taxon>
        <taxon>Peniculida</taxon>
        <taxon>Parameciidae</taxon>
        <taxon>Paramecium</taxon>
    </lineage>
</organism>
<keyword evidence="3" id="KW-1185">Reference proteome</keyword>
<name>A0A8S1T6P7_9CILI</name>
<dbReference type="PANTHER" id="PTHR11142:SF5">
    <property type="entry name" value="TRNA PSEUDOURIDINE(38_39) SYNTHASE"/>
    <property type="match status" value="1"/>
</dbReference>
<reference evidence="2" key="1">
    <citation type="submission" date="2021-01" db="EMBL/GenBank/DDBJ databases">
        <authorList>
            <consortium name="Genoscope - CEA"/>
            <person name="William W."/>
        </authorList>
    </citation>
    <scope>NUCLEOTIDE SEQUENCE</scope>
</reference>
<dbReference type="AlphaFoldDB" id="A0A8S1T6P7"/>
<accession>A0A8S1T6P7</accession>
<protein>
    <recommendedName>
        <fullName evidence="1">Pseudouridine synthase I TruA alpha/beta domain-containing protein</fullName>
    </recommendedName>
</protein>
<dbReference type="Proteomes" id="UP000689195">
    <property type="component" value="Unassembled WGS sequence"/>
</dbReference>
<dbReference type="GO" id="GO:0031119">
    <property type="term" value="P:tRNA pseudouridine synthesis"/>
    <property type="evidence" value="ECO:0007669"/>
    <property type="project" value="TreeGrafter"/>
</dbReference>
<feature type="domain" description="Pseudouridine synthase I TruA alpha/beta" evidence="1">
    <location>
        <begin position="627"/>
        <end position="746"/>
    </location>
</feature>
<sequence length="858" mass="101506">MEKKIREEKNLILSVRNQGFCKINQNMQKYYVQFYTKTAAQQNIINLQDIYEKIIILTQFNKQSTISKFEMLQSKSKADTNYIDTVSNMMKLINDNLAFQQIDNIKEFEDNLETIQDKRELISIESIIQILIGSEKDQDKKNYLLKIIFKIQTKILEQNQSLDAFINELIDKNNQGIGISFLNNDGSFVITDQKTKELLEISKAVNDTKHLLQFCSQAGQKTLFKQFRNQSILLDEDELSKEFFMTIYSERMRRKALKHLAAKGNEKLKEFQYNNYQNQPKKNKKTIKLDNKLNQHEIIKIKYLKTVQIKLTKMTINVNQEFQQSIQESKVLQGSSNLSYMAENSQQYFKVVKCEIIACQEIEDIQSEEIFKDHKLKEYERKWQEKCKKIKDQLRSMQFGIEIHSQDQMNLNMNQVILRFDSLLENFLIQKLYQIQFKKQIIILSYSMFLHRLKKRLIEVGEQKFLEKLEAEYKEKQQSKRKLKDKKIKTLDQQFTRVAFKLAYVGINYHGLESQINQKDTIESHLFKALQRVRMIDNRDDCNYTRAGRTDKGVSAIGNVIALNVRKIGKSDKLYGQILNRVLPEDIQILDECIVDEKFNARYDCTKRIYKYYFYKMDYNIEQMSEAMQLFLGEHDFRNFCKLDVIANQNFVRTIMNITMEEVFPDNAPRNSSLFKDDDRLSLYCVTIEGNAFLWHQIRYMMAVLFLIGKGIEKSSVITELFTKFDGKPNYQMAPDYPLVLYNCEFKQELWKPNLDTHTEFTQGIYENLRETLSKKYIEYLHYYSMGASLLKVPVPQSKIQTDEKKSLIIQKSGVTVEGAVQNLKGKRKEKYDIKIQKVKEYQERCLQKNKSEVIENQ</sequence>
<evidence type="ECO:0000259" key="1">
    <source>
        <dbReference type="Pfam" id="PF01416"/>
    </source>
</evidence>
<dbReference type="GO" id="GO:0005634">
    <property type="term" value="C:nucleus"/>
    <property type="evidence" value="ECO:0007669"/>
    <property type="project" value="TreeGrafter"/>
</dbReference>
<comment type="caution">
    <text evidence="2">The sequence shown here is derived from an EMBL/GenBank/DDBJ whole genome shotgun (WGS) entry which is preliminary data.</text>
</comment>
<dbReference type="GO" id="GO:0003723">
    <property type="term" value="F:RNA binding"/>
    <property type="evidence" value="ECO:0007669"/>
    <property type="project" value="InterPro"/>
</dbReference>
<proteinExistence type="inferred from homology"/>
<dbReference type="GO" id="GO:0009982">
    <property type="term" value="F:pseudouridine synthase activity"/>
    <property type="evidence" value="ECO:0007669"/>
    <property type="project" value="InterPro"/>
</dbReference>
<dbReference type="GO" id="GO:0005737">
    <property type="term" value="C:cytoplasm"/>
    <property type="evidence" value="ECO:0007669"/>
    <property type="project" value="TreeGrafter"/>
</dbReference>
<dbReference type="EMBL" id="CAJJDO010000016">
    <property type="protein sequence ID" value="CAD8147428.1"/>
    <property type="molecule type" value="Genomic_DNA"/>
</dbReference>
<gene>
    <name evidence="2" type="ORF">PPENT_87.1.T0160389</name>
</gene>
<dbReference type="InterPro" id="IPR001406">
    <property type="entry name" value="PsdUridine_synth_TruA"/>
</dbReference>
<evidence type="ECO:0000313" key="2">
    <source>
        <dbReference type="EMBL" id="CAD8147428.1"/>
    </source>
</evidence>
<dbReference type="NCBIfam" id="TIGR00071">
    <property type="entry name" value="hisT_truA"/>
    <property type="match status" value="1"/>
</dbReference>
<dbReference type="InterPro" id="IPR020097">
    <property type="entry name" value="PsdUridine_synth_TruA_a/b_dom"/>
</dbReference>
<dbReference type="Pfam" id="PF01416">
    <property type="entry name" value="PseudoU_synth_1"/>
    <property type="match status" value="1"/>
</dbReference>
<dbReference type="HAMAP" id="MF_00171">
    <property type="entry name" value="TruA"/>
    <property type="match status" value="1"/>
</dbReference>